<evidence type="ECO:0000313" key="3">
    <source>
        <dbReference type="EMBL" id="PKI68321.1"/>
    </source>
</evidence>
<evidence type="ECO:0000256" key="1">
    <source>
        <dbReference type="SAM" id="MobiDB-lite"/>
    </source>
</evidence>
<reference evidence="2" key="2">
    <citation type="submission" date="2017-06" db="EMBL/GenBank/DDBJ databases">
        <title>The pomegranate genome and the genomics of punicalagin biosynthesis.</title>
        <authorList>
            <person name="Xu C."/>
        </authorList>
    </citation>
    <scope>NUCLEOTIDE SEQUENCE [LARGE SCALE GENOMIC DNA]</scope>
    <source>
        <tissue evidence="2">Fresh leaf</tissue>
    </source>
</reference>
<gene>
    <name evidence="2" type="ORF">CDL15_Pgr021231</name>
    <name evidence="3" type="ORF">CRG98_011229</name>
</gene>
<reference evidence="3 5" key="3">
    <citation type="submission" date="2017-11" db="EMBL/GenBank/DDBJ databases">
        <title>De-novo sequencing of pomegranate (Punica granatum L.) genome.</title>
        <authorList>
            <person name="Akparov Z."/>
            <person name="Amiraslanov A."/>
            <person name="Hajiyeva S."/>
            <person name="Abbasov M."/>
            <person name="Kaur K."/>
            <person name="Hamwieh A."/>
            <person name="Solovyev V."/>
            <person name="Salamov A."/>
            <person name="Braich B."/>
            <person name="Kosarev P."/>
            <person name="Mahmoud A."/>
            <person name="Hajiyev E."/>
            <person name="Babayeva S."/>
            <person name="Izzatullayeva V."/>
            <person name="Mammadov A."/>
            <person name="Mammadov A."/>
            <person name="Sharifova S."/>
            <person name="Ojaghi J."/>
            <person name="Eynullazada K."/>
            <person name="Bayramov B."/>
            <person name="Abdulazimova A."/>
            <person name="Shahmuradov I."/>
        </authorList>
    </citation>
    <scope>NUCLEOTIDE SEQUENCE [LARGE SCALE GENOMIC DNA]</scope>
    <source>
        <strain evidence="3">AG2017</strain>
        <strain evidence="5">cv. AG2017</strain>
        <tissue evidence="3">Leaf</tissue>
    </source>
</reference>
<accession>A0A218WR94</accession>
<feature type="region of interest" description="Disordered" evidence="1">
    <location>
        <begin position="1"/>
        <end position="101"/>
    </location>
</feature>
<dbReference type="EMBL" id="PGOL01000560">
    <property type="protein sequence ID" value="PKI68321.1"/>
    <property type="molecule type" value="Genomic_DNA"/>
</dbReference>
<dbReference type="Proteomes" id="UP000233551">
    <property type="component" value="Unassembled WGS sequence"/>
</dbReference>
<protein>
    <submittedName>
        <fullName evidence="2">Uncharacterized protein</fullName>
    </submittedName>
</protein>
<dbReference type="Proteomes" id="UP000197138">
    <property type="component" value="Unassembled WGS sequence"/>
</dbReference>
<evidence type="ECO:0000313" key="2">
    <source>
        <dbReference type="EMBL" id="OWM74880.1"/>
    </source>
</evidence>
<evidence type="ECO:0000313" key="4">
    <source>
        <dbReference type="Proteomes" id="UP000197138"/>
    </source>
</evidence>
<comment type="caution">
    <text evidence="2">The sequence shown here is derived from an EMBL/GenBank/DDBJ whole genome shotgun (WGS) entry which is preliminary data.</text>
</comment>
<reference evidence="4" key="1">
    <citation type="journal article" date="2017" name="Plant J.">
        <title>The pomegranate (Punica granatum L.) genome and the genomics of punicalagin biosynthesis.</title>
        <authorList>
            <person name="Qin G."/>
            <person name="Xu C."/>
            <person name="Ming R."/>
            <person name="Tang H."/>
            <person name="Guyot R."/>
            <person name="Kramer E.M."/>
            <person name="Hu Y."/>
            <person name="Yi X."/>
            <person name="Qi Y."/>
            <person name="Xu X."/>
            <person name="Gao Z."/>
            <person name="Pan H."/>
            <person name="Jian J."/>
            <person name="Tian Y."/>
            <person name="Yue Z."/>
            <person name="Xu Y."/>
        </authorList>
    </citation>
    <scope>NUCLEOTIDE SEQUENCE [LARGE SCALE GENOMIC DNA]</scope>
    <source>
        <strain evidence="4">cv. Dabenzi</strain>
    </source>
</reference>
<dbReference type="AlphaFoldDB" id="A0A218WR94"/>
<organism evidence="2 4">
    <name type="scientific">Punica granatum</name>
    <name type="common">Pomegranate</name>
    <dbReference type="NCBI Taxonomy" id="22663"/>
    <lineage>
        <taxon>Eukaryota</taxon>
        <taxon>Viridiplantae</taxon>
        <taxon>Streptophyta</taxon>
        <taxon>Embryophyta</taxon>
        <taxon>Tracheophyta</taxon>
        <taxon>Spermatophyta</taxon>
        <taxon>Magnoliopsida</taxon>
        <taxon>eudicotyledons</taxon>
        <taxon>Gunneridae</taxon>
        <taxon>Pentapetalae</taxon>
        <taxon>rosids</taxon>
        <taxon>malvids</taxon>
        <taxon>Myrtales</taxon>
        <taxon>Lythraceae</taxon>
        <taxon>Punica</taxon>
    </lineage>
</organism>
<dbReference type="EMBL" id="MTKT01003414">
    <property type="protein sequence ID" value="OWM74880.1"/>
    <property type="molecule type" value="Genomic_DNA"/>
</dbReference>
<name>A0A218WR94_PUNGR</name>
<evidence type="ECO:0000313" key="5">
    <source>
        <dbReference type="Proteomes" id="UP000233551"/>
    </source>
</evidence>
<sequence>MDLEKNLQHEGNGAATQQKRNTREENREGKEQEARLSSGTRLTTAARGSPRRAGQQARELSRGEQRSSAAQGPGEDPNATTMTPGTRGGTGQVLFSSGKLG</sequence>
<keyword evidence="5" id="KW-1185">Reference proteome</keyword>
<feature type="compositionally biased region" description="Basic and acidic residues" evidence="1">
    <location>
        <begin position="21"/>
        <end position="34"/>
    </location>
</feature>
<proteinExistence type="predicted"/>